<proteinExistence type="predicted"/>
<gene>
    <name evidence="2" type="ORF">E2C01_046107</name>
</gene>
<dbReference type="Proteomes" id="UP000324222">
    <property type="component" value="Unassembled WGS sequence"/>
</dbReference>
<keyword evidence="1" id="KW-0472">Membrane</keyword>
<accession>A0A5B7G6Q4</accession>
<organism evidence="2 3">
    <name type="scientific">Portunus trituberculatus</name>
    <name type="common">Swimming crab</name>
    <name type="synonym">Neptunus trituberculatus</name>
    <dbReference type="NCBI Taxonomy" id="210409"/>
    <lineage>
        <taxon>Eukaryota</taxon>
        <taxon>Metazoa</taxon>
        <taxon>Ecdysozoa</taxon>
        <taxon>Arthropoda</taxon>
        <taxon>Crustacea</taxon>
        <taxon>Multicrustacea</taxon>
        <taxon>Malacostraca</taxon>
        <taxon>Eumalacostraca</taxon>
        <taxon>Eucarida</taxon>
        <taxon>Decapoda</taxon>
        <taxon>Pleocyemata</taxon>
        <taxon>Brachyura</taxon>
        <taxon>Eubrachyura</taxon>
        <taxon>Portunoidea</taxon>
        <taxon>Portunidae</taxon>
        <taxon>Portuninae</taxon>
        <taxon>Portunus</taxon>
    </lineage>
</organism>
<dbReference type="AlphaFoldDB" id="A0A5B7G6Q4"/>
<keyword evidence="1" id="KW-1133">Transmembrane helix</keyword>
<evidence type="ECO:0000256" key="1">
    <source>
        <dbReference type="SAM" id="Phobius"/>
    </source>
</evidence>
<sequence length="69" mass="7546">MLAVVTAAAAAAAATMMVVVVVVVVVMVMNMVLIYSNKYYRCKPNTGLYKTQDSQPARAPLLHYTHLMD</sequence>
<keyword evidence="3" id="KW-1185">Reference proteome</keyword>
<protein>
    <submittedName>
        <fullName evidence="2">Uncharacterized protein</fullName>
    </submittedName>
</protein>
<feature type="transmembrane region" description="Helical" evidence="1">
    <location>
        <begin position="6"/>
        <end position="35"/>
    </location>
</feature>
<name>A0A5B7G6Q4_PORTR</name>
<dbReference type="EMBL" id="VSRR010010726">
    <property type="protein sequence ID" value="MPC52244.1"/>
    <property type="molecule type" value="Genomic_DNA"/>
</dbReference>
<evidence type="ECO:0000313" key="3">
    <source>
        <dbReference type="Proteomes" id="UP000324222"/>
    </source>
</evidence>
<evidence type="ECO:0000313" key="2">
    <source>
        <dbReference type="EMBL" id="MPC52244.1"/>
    </source>
</evidence>
<comment type="caution">
    <text evidence="2">The sequence shown here is derived from an EMBL/GenBank/DDBJ whole genome shotgun (WGS) entry which is preliminary data.</text>
</comment>
<keyword evidence="1" id="KW-0812">Transmembrane</keyword>
<reference evidence="2 3" key="1">
    <citation type="submission" date="2019-05" db="EMBL/GenBank/DDBJ databases">
        <title>Another draft genome of Portunus trituberculatus and its Hox gene families provides insights of decapod evolution.</title>
        <authorList>
            <person name="Jeong J.-H."/>
            <person name="Song I."/>
            <person name="Kim S."/>
            <person name="Choi T."/>
            <person name="Kim D."/>
            <person name="Ryu S."/>
            <person name="Kim W."/>
        </authorList>
    </citation>
    <scope>NUCLEOTIDE SEQUENCE [LARGE SCALE GENOMIC DNA]</scope>
    <source>
        <tissue evidence="2">Muscle</tissue>
    </source>
</reference>